<dbReference type="EMBL" id="CADCVF010000019">
    <property type="protein sequence ID" value="CAA9450594.1"/>
    <property type="molecule type" value="Genomic_DNA"/>
</dbReference>
<reference evidence="1" key="1">
    <citation type="submission" date="2020-02" db="EMBL/GenBank/DDBJ databases">
        <authorList>
            <person name="Meier V. D."/>
        </authorList>
    </citation>
    <scope>NUCLEOTIDE SEQUENCE</scope>
    <source>
        <strain evidence="1">AVDCRST_MAG58</strain>
    </source>
</reference>
<sequence>MAATTPLLDFGAFRYGEVRSIQLLGTRAKLFRRWGTDPNSGTW</sequence>
<gene>
    <name evidence="1" type="ORF">AVDCRST_MAG58-777</name>
</gene>
<organism evidence="1">
    <name type="scientific">uncultured Rubrobacteraceae bacterium</name>
    <dbReference type="NCBI Taxonomy" id="349277"/>
    <lineage>
        <taxon>Bacteria</taxon>
        <taxon>Bacillati</taxon>
        <taxon>Actinomycetota</taxon>
        <taxon>Rubrobacteria</taxon>
        <taxon>Rubrobacterales</taxon>
        <taxon>Rubrobacteraceae</taxon>
        <taxon>environmental samples</taxon>
    </lineage>
</organism>
<evidence type="ECO:0000313" key="1">
    <source>
        <dbReference type="EMBL" id="CAA9450594.1"/>
    </source>
</evidence>
<name>A0A6J4QQM8_9ACTN</name>
<dbReference type="AlphaFoldDB" id="A0A6J4QQM8"/>
<accession>A0A6J4QQM8</accession>
<proteinExistence type="predicted"/>
<protein>
    <submittedName>
        <fullName evidence="1">Uncharacterized protein</fullName>
    </submittedName>
</protein>